<evidence type="ECO:0000313" key="17">
    <source>
        <dbReference type="EMBL" id="CAF3496743.1"/>
    </source>
</evidence>
<feature type="compositionally biased region" description="Low complexity" evidence="12">
    <location>
        <begin position="478"/>
        <end position="497"/>
    </location>
</feature>
<feature type="compositionally biased region" description="Polar residues" evidence="12">
    <location>
        <begin position="561"/>
        <end position="580"/>
    </location>
</feature>
<evidence type="ECO:0000313" key="19">
    <source>
        <dbReference type="Proteomes" id="UP000663829"/>
    </source>
</evidence>
<sequence length="899" mass="101623">MTEIDQEQSVTNLIKLHSVPQLLKRDREQLQHQSRSIAYYHDSIDREKAEQLLKLKYAKYRHDGLFLLRDCTTSPHDFSLSLIYFDKCYHYKIQLIYDIYFQIDNGPQIAGIEALIQYYQKRPDGLACLLSNEFVINIPPPINARRFGYTNTLHKACRQGSIELVKRILSIDLYRPDINAKDSIGSTALHDACYFGHDDIVRLLLKAGAHVLARDTDGATALHRAAAGNRPSTLLILINEGNADFEERNYINNWVPLHEAAYHNSAACCRALLESGAPLRARTDLGKTPLEIAEEEKSDDCIQVFYDYKPLPAVSRKSDWLHETNLDRLTAKTLLEGKGSKNGMFVVRRSSKNPKNYALSLYNDREFFNYEIIRLNDTTYYIDDGPFFDSLEHLIDHYCRIPDGLPTTLLSSVNRLGQIVLSRVQPLDVYAAKINMASAPVRSKLGIAELSRQSSIDDTVTKLSGRAQRGLTRRTNGSLSGSMTSLASSSSRSHAGSNQDPTSPTPSSLSTSSSSASLSSSSQATSNNRTTLNNDNLIPFVDRRQAVGGRIRPFVPEFTQSKTARSNTNGLQSSSLIKRQQTPHKRKSLQLTIIPMSQIQQTSVLGEGEFGQVWEGFYKDERGVGIPVAIKILKDYSLSVKKDFLREAEHMATLTHHCITKLYGIVDNDDSMMMVIELLPLGSLIDYLWKYKGQINESKLKLWSAQITDGMAYVEKKGIVHRDLAARNVLIQSNDQVKISDFGLSRRTEADVYMQSSDSKIPVKWYAPEAINFGRFTSKSDVWSFGVTVWEMFNYGSTPYGDMNGTDVFYYLQKGKRLDRPSRCPVSTFRIMLKCWEWDESKRPTFAELLVYFQNDPEYKDIAKTTTTTGLERQDSRSSNQQQLNTNNNNNNSDDDSAN</sequence>
<dbReference type="PROSITE" id="PS00107">
    <property type="entry name" value="PROTEIN_KINASE_ATP"/>
    <property type="match status" value="1"/>
</dbReference>
<evidence type="ECO:0000256" key="11">
    <source>
        <dbReference type="RuleBase" id="RU362096"/>
    </source>
</evidence>
<dbReference type="InterPro" id="IPR002110">
    <property type="entry name" value="Ankyrin_rpt"/>
</dbReference>
<dbReference type="PROSITE" id="PS50011">
    <property type="entry name" value="PROTEIN_KINASE_DOM"/>
    <property type="match status" value="1"/>
</dbReference>
<dbReference type="InterPro" id="IPR036860">
    <property type="entry name" value="SH2_dom_sf"/>
</dbReference>
<feature type="domain" description="SH2" evidence="13">
    <location>
        <begin position="320"/>
        <end position="413"/>
    </location>
</feature>
<dbReference type="GO" id="GO:0007165">
    <property type="term" value="P:signal transduction"/>
    <property type="evidence" value="ECO:0007669"/>
    <property type="project" value="UniProtKB-ARBA"/>
</dbReference>
<dbReference type="SUPFAM" id="SSF48403">
    <property type="entry name" value="Ankyrin repeat"/>
    <property type="match status" value="1"/>
</dbReference>
<feature type="repeat" description="ANK" evidence="8">
    <location>
        <begin position="252"/>
        <end position="284"/>
    </location>
</feature>
<dbReference type="PROSITE" id="PS50297">
    <property type="entry name" value="ANK_REP_REGION"/>
    <property type="match status" value="1"/>
</dbReference>
<comment type="similarity">
    <text evidence="11">Belongs to the protein kinase superfamily. Tyr protein kinase family.</text>
</comment>
<evidence type="ECO:0000259" key="13">
    <source>
        <dbReference type="PROSITE" id="PS50001"/>
    </source>
</evidence>
<dbReference type="Gene3D" id="1.25.40.20">
    <property type="entry name" value="Ankyrin repeat-containing domain"/>
    <property type="match status" value="2"/>
</dbReference>
<feature type="region of interest" description="Disordered" evidence="12">
    <location>
        <begin position="867"/>
        <end position="899"/>
    </location>
</feature>
<feature type="domain" description="SH2" evidence="13">
    <location>
        <begin position="39"/>
        <end position="134"/>
    </location>
</feature>
<dbReference type="Pfam" id="PF00023">
    <property type="entry name" value="Ank"/>
    <property type="match status" value="1"/>
</dbReference>
<keyword evidence="19" id="KW-1185">Reference proteome</keyword>
<dbReference type="InterPro" id="IPR011009">
    <property type="entry name" value="Kinase-like_dom_sf"/>
</dbReference>
<dbReference type="PROSITE" id="PS50001">
    <property type="entry name" value="SH2"/>
    <property type="match status" value="2"/>
</dbReference>
<keyword evidence="4 11" id="KW-0418">Kinase</keyword>
<dbReference type="EMBL" id="CAJOBA010000032">
    <property type="protein sequence ID" value="CAF3496743.1"/>
    <property type="molecule type" value="Genomic_DNA"/>
</dbReference>
<dbReference type="EMBL" id="CAJOBC010000090">
    <property type="protein sequence ID" value="CAF3534914.1"/>
    <property type="molecule type" value="Genomic_DNA"/>
</dbReference>
<evidence type="ECO:0000256" key="6">
    <source>
        <dbReference type="ARBA" id="ARBA00023137"/>
    </source>
</evidence>
<dbReference type="InterPro" id="IPR001245">
    <property type="entry name" value="Ser-Thr/Tyr_kinase_cat_dom"/>
</dbReference>
<keyword evidence="6 11" id="KW-0829">Tyrosine-protein kinase</keyword>
<dbReference type="PROSITE" id="PS00109">
    <property type="entry name" value="PROTEIN_KINASE_TYR"/>
    <property type="match status" value="1"/>
</dbReference>
<dbReference type="InterPro" id="IPR000980">
    <property type="entry name" value="SH2"/>
</dbReference>
<evidence type="ECO:0000256" key="9">
    <source>
        <dbReference type="PROSITE-ProRule" id="PRU00191"/>
    </source>
</evidence>
<dbReference type="Proteomes" id="UP000677228">
    <property type="component" value="Unassembled WGS sequence"/>
</dbReference>
<dbReference type="Gene3D" id="1.10.510.10">
    <property type="entry name" value="Transferase(Phosphotransferase) domain 1"/>
    <property type="match status" value="1"/>
</dbReference>
<keyword evidence="5 10" id="KW-0067">ATP-binding</keyword>
<evidence type="ECO:0000256" key="2">
    <source>
        <dbReference type="ARBA" id="ARBA00022679"/>
    </source>
</evidence>
<evidence type="ECO:0000259" key="14">
    <source>
        <dbReference type="PROSITE" id="PS50011"/>
    </source>
</evidence>
<dbReference type="PANTHER" id="PTHR24418">
    <property type="entry name" value="TYROSINE-PROTEIN KINASE"/>
    <property type="match status" value="1"/>
</dbReference>
<reference evidence="16" key="1">
    <citation type="submission" date="2021-02" db="EMBL/GenBank/DDBJ databases">
        <authorList>
            <person name="Nowell W R."/>
        </authorList>
    </citation>
    <scope>NUCLEOTIDE SEQUENCE</scope>
</reference>
<evidence type="ECO:0000256" key="3">
    <source>
        <dbReference type="ARBA" id="ARBA00022741"/>
    </source>
</evidence>
<dbReference type="Pfam" id="PF00017">
    <property type="entry name" value="SH2"/>
    <property type="match status" value="2"/>
</dbReference>
<dbReference type="AlphaFoldDB" id="A0A813PLN4"/>
<dbReference type="Proteomes" id="UP000681722">
    <property type="component" value="Unassembled WGS sequence"/>
</dbReference>
<dbReference type="GO" id="GO:0005524">
    <property type="term" value="F:ATP binding"/>
    <property type="evidence" value="ECO:0007669"/>
    <property type="project" value="UniProtKB-UniRule"/>
</dbReference>
<dbReference type="Proteomes" id="UP000663829">
    <property type="component" value="Unassembled WGS sequence"/>
</dbReference>
<dbReference type="GO" id="GO:0004715">
    <property type="term" value="F:non-membrane spanning protein tyrosine kinase activity"/>
    <property type="evidence" value="ECO:0007669"/>
    <property type="project" value="UniProtKB-EC"/>
</dbReference>
<proteinExistence type="inferred from homology"/>
<dbReference type="Proteomes" id="UP000682733">
    <property type="component" value="Unassembled WGS sequence"/>
</dbReference>
<feature type="compositionally biased region" description="Low complexity" evidence="12">
    <location>
        <begin position="505"/>
        <end position="526"/>
    </location>
</feature>
<evidence type="ECO:0000256" key="1">
    <source>
        <dbReference type="ARBA" id="ARBA00022553"/>
    </source>
</evidence>
<dbReference type="InterPro" id="IPR020635">
    <property type="entry name" value="Tyr_kinase_cat_dom"/>
</dbReference>
<dbReference type="InterPro" id="IPR000719">
    <property type="entry name" value="Prot_kinase_dom"/>
</dbReference>
<dbReference type="Gene3D" id="3.30.505.10">
    <property type="entry name" value="SH2 domain"/>
    <property type="match status" value="2"/>
</dbReference>
<protein>
    <recommendedName>
        <fullName evidence="11">Tyrosine-protein kinase</fullName>
        <ecNumber evidence="11">2.7.10.2</ecNumber>
    </recommendedName>
</protein>
<organism evidence="16 19">
    <name type="scientific">Didymodactylos carnosus</name>
    <dbReference type="NCBI Taxonomy" id="1234261"/>
    <lineage>
        <taxon>Eukaryota</taxon>
        <taxon>Metazoa</taxon>
        <taxon>Spiralia</taxon>
        <taxon>Gnathifera</taxon>
        <taxon>Rotifera</taxon>
        <taxon>Eurotatoria</taxon>
        <taxon>Bdelloidea</taxon>
        <taxon>Philodinida</taxon>
        <taxon>Philodinidae</taxon>
        <taxon>Didymodactylos</taxon>
    </lineage>
</organism>
<dbReference type="EC" id="2.7.10.2" evidence="11"/>
<dbReference type="SMART" id="SM00252">
    <property type="entry name" value="SH2"/>
    <property type="match status" value="2"/>
</dbReference>
<feature type="region of interest" description="Disordered" evidence="12">
    <location>
        <begin position="461"/>
        <end position="537"/>
    </location>
</feature>
<accession>A0A813PLN4</accession>
<dbReference type="GO" id="GO:0071944">
    <property type="term" value="C:cell periphery"/>
    <property type="evidence" value="ECO:0007669"/>
    <property type="project" value="UniProtKB-ARBA"/>
</dbReference>
<evidence type="ECO:0000313" key="18">
    <source>
        <dbReference type="EMBL" id="CAF3534914.1"/>
    </source>
</evidence>
<dbReference type="SMART" id="SM00248">
    <property type="entry name" value="ANK"/>
    <property type="match status" value="5"/>
</dbReference>
<dbReference type="InterPro" id="IPR017441">
    <property type="entry name" value="Protein_kinase_ATP_BS"/>
</dbReference>
<keyword evidence="2 11" id="KW-0808">Transferase</keyword>
<feature type="binding site" evidence="10">
    <location>
        <position position="631"/>
    </location>
    <ligand>
        <name>ATP</name>
        <dbReference type="ChEBI" id="CHEBI:30616"/>
    </ligand>
</feature>
<keyword evidence="1" id="KW-0597">Phosphoprotein</keyword>
<feature type="compositionally biased region" description="Polar residues" evidence="12">
    <location>
        <begin position="527"/>
        <end position="536"/>
    </location>
</feature>
<dbReference type="OrthoDB" id="67310at2759"/>
<dbReference type="InterPro" id="IPR008266">
    <property type="entry name" value="Tyr_kinase_AS"/>
</dbReference>
<dbReference type="Pfam" id="PF12796">
    <property type="entry name" value="Ank_2"/>
    <property type="match status" value="1"/>
</dbReference>
<feature type="domain" description="Protein kinase" evidence="14">
    <location>
        <begin position="599"/>
        <end position="859"/>
    </location>
</feature>
<dbReference type="SMART" id="SM00219">
    <property type="entry name" value="TyrKc"/>
    <property type="match status" value="1"/>
</dbReference>
<keyword evidence="3 10" id="KW-0547">Nucleotide-binding</keyword>
<dbReference type="FunFam" id="1.10.510.10:FF:000027">
    <property type="entry name" value="Receptor protein-tyrosine kinase"/>
    <property type="match status" value="1"/>
</dbReference>
<name>A0A813PLN4_9BILA</name>
<dbReference type="Pfam" id="PF07714">
    <property type="entry name" value="PK_Tyr_Ser-Thr"/>
    <property type="match status" value="1"/>
</dbReference>
<dbReference type="InterPro" id="IPR036770">
    <property type="entry name" value="Ankyrin_rpt-contain_sf"/>
</dbReference>
<dbReference type="PRINTS" id="PR00109">
    <property type="entry name" value="TYRKINASE"/>
</dbReference>
<dbReference type="InterPro" id="IPR050198">
    <property type="entry name" value="Non-receptor_tyrosine_kinases"/>
</dbReference>
<feature type="repeat" description="ANK" evidence="8">
    <location>
        <begin position="184"/>
        <end position="216"/>
    </location>
</feature>
<gene>
    <name evidence="16" type="ORF">GPM918_LOCUS1045</name>
    <name evidence="15" type="ORF">OVA965_LOCUS284</name>
    <name evidence="18" type="ORF">SRO942_LOCUS1045</name>
    <name evidence="17" type="ORF">TMI583_LOCUS284</name>
</gene>
<evidence type="ECO:0000313" key="16">
    <source>
        <dbReference type="EMBL" id="CAF0754700.1"/>
    </source>
</evidence>
<evidence type="ECO:0000256" key="12">
    <source>
        <dbReference type="SAM" id="MobiDB-lite"/>
    </source>
</evidence>
<evidence type="ECO:0000256" key="7">
    <source>
        <dbReference type="ARBA" id="ARBA00051245"/>
    </source>
</evidence>
<feature type="region of interest" description="Disordered" evidence="12">
    <location>
        <begin position="561"/>
        <end position="582"/>
    </location>
</feature>
<keyword evidence="8" id="KW-0040">ANK repeat</keyword>
<dbReference type="PROSITE" id="PS50088">
    <property type="entry name" value="ANK_REPEAT"/>
    <property type="match status" value="2"/>
</dbReference>
<dbReference type="EMBL" id="CAJNOQ010000090">
    <property type="protein sequence ID" value="CAF0754700.1"/>
    <property type="molecule type" value="Genomic_DNA"/>
</dbReference>
<evidence type="ECO:0000256" key="4">
    <source>
        <dbReference type="ARBA" id="ARBA00022777"/>
    </source>
</evidence>
<dbReference type="EMBL" id="CAJNOK010000032">
    <property type="protein sequence ID" value="CAF0724108.1"/>
    <property type="molecule type" value="Genomic_DNA"/>
</dbReference>
<dbReference type="Gene3D" id="3.30.200.20">
    <property type="entry name" value="Phosphorylase Kinase, domain 1"/>
    <property type="match status" value="1"/>
</dbReference>
<comment type="caution">
    <text evidence="16">The sequence shown here is derived from an EMBL/GenBank/DDBJ whole genome shotgun (WGS) entry which is preliminary data.</text>
</comment>
<keyword evidence="9" id="KW-0727">SH2 domain</keyword>
<evidence type="ECO:0000313" key="15">
    <source>
        <dbReference type="EMBL" id="CAF0724108.1"/>
    </source>
</evidence>
<dbReference type="SUPFAM" id="SSF55550">
    <property type="entry name" value="SH2 domain"/>
    <property type="match status" value="2"/>
</dbReference>
<comment type="catalytic activity">
    <reaction evidence="7 11">
        <text>L-tyrosyl-[protein] + ATP = O-phospho-L-tyrosyl-[protein] + ADP + H(+)</text>
        <dbReference type="Rhea" id="RHEA:10596"/>
        <dbReference type="Rhea" id="RHEA-COMP:10136"/>
        <dbReference type="Rhea" id="RHEA-COMP:20101"/>
        <dbReference type="ChEBI" id="CHEBI:15378"/>
        <dbReference type="ChEBI" id="CHEBI:30616"/>
        <dbReference type="ChEBI" id="CHEBI:46858"/>
        <dbReference type="ChEBI" id="CHEBI:61978"/>
        <dbReference type="ChEBI" id="CHEBI:456216"/>
        <dbReference type="EC" id="2.7.10.2"/>
    </reaction>
</comment>
<evidence type="ECO:0000256" key="10">
    <source>
        <dbReference type="PROSITE-ProRule" id="PRU10141"/>
    </source>
</evidence>
<evidence type="ECO:0000256" key="5">
    <source>
        <dbReference type="ARBA" id="ARBA00022840"/>
    </source>
</evidence>
<feature type="compositionally biased region" description="Low complexity" evidence="12">
    <location>
        <begin position="877"/>
        <end position="892"/>
    </location>
</feature>
<dbReference type="SUPFAM" id="SSF56112">
    <property type="entry name" value="Protein kinase-like (PK-like)"/>
    <property type="match status" value="1"/>
</dbReference>
<evidence type="ECO:0000256" key="8">
    <source>
        <dbReference type="PROSITE-ProRule" id="PRU00023"/>
    </source>
</evidence>